<dbReference type="KEGG" id="ppd:Ppro_0937"/>
<dbReference type="EMBL" id="CP000482">
    <property type="protein sequence ID" value="ABK98566.1"/>
    <property type="molecule type" value="Genomic_DNA"/>
</dbReference>
<dbReference type="Gene3D" id="3.10.450.50">
    <property type="match status" value="1"/>
</dbReference>
<protein>
    <recommendedName>
        <fullName evidence="1">SnoaL-like domain-containing protein</fullName>
    </recommendedName>
</protein>
<dbReference type="HOGENOM" id="CLU_1802562_0_0_7"/>
<name>A1AMJ6_PELPD</name>
<keyword evidence="3" id="KW-1185">Reference proteome</keyword>
<dbReference type="InterPro" id="IPR037401">
    <property type="entry name" value="SnoaL-like"/>
</dbReference>
<sequence length="145" mass="16281">MIGAIIAKRNVRAGLEALNRRDVSTFLSSWAEDAVWSYPGDSPVSGRFIGKKAIRGWFENLLRQMPQLKFTVHSVCVSNVFDLVGNNTAAAHWEVDFTNRDGYRLQYSGVAILTIKKGKVVEGQDFIFAMNDQIRCLWGNSKPEV</sequence>
<dbReference type="Pfam" id="PF12680">
    <property type="entry name" value="SnoaL_2"/>
    <property type="match status" value="1"/>
</dbReference>
<accession>A1AMJ6</accession>
<reference evidence="2 3" key="1">
    <citation type="submission" date="2006-10" db="EMBL/GenBank/DDBJ databases">
        <title>Complete sequence of chromosome of Pelobacter propionicus DSM 2379.</title>
        <authorList>
            <consortium name="US DOE Joint Genome Institute"/>
            <person name="Copeland A."/>
            <person name="Lucas S."/>
            <person name="Lapidus A."/>
            <person name="Barry K."/>
            <person name="Detter J.C."/>
            <person name="Glavina del Rio T."/>
            <person name="Hammon N."/>
            <person name="Israni S."/>
            <person name="Dalin E."/>
            <person name="Tice H."/>
            <person name="Pitluck S."/>
            <person name="Saunders E."/>
            <person name="Brettin T."/>
            <person name="Bruce D."/>
            <person name="Han C."/>
            <person name="Tapia R."/>
            <person name="Schmutz J."/>
            <person name="Larimer F."/>
            <person name="Land M."/>
            <person name="Hauser L."/>
            <person name="Kyrpides N."/>
            <person name="Kim E."/>
            <person name="Lovley D."/>
            <person name="Richardson P."/>
        </authorList>
    </citation>
    <scope>NUCLEOTIDE SEQUENCE [LARGE SCALE GENOMIC DNA]</scope>
    <source>
        <strain evidence="3">DSM 2379 / NBRC 103807 / OttBd1</strain>
    </source>
</reference>
<proteinExistence type="predicted"/>
<feature type="domain" description="SnoaL-like" evidence="1">
    <location>
        <begin position="11"/>
        <end position="122"/>
    </location>
</feature>
<dbReference type="RefSeq" id="WP_011734875.1">
    <property type="nucleotide sequence ID" value="NC_008609.1"/>
</dbReference>
<evidence type="ECO:0000313" key="3">
    <source>
        <dbReference type="Proteomes" id="UP000006732"/>
    </source>
</evidence>
<evidence type="ECO:0000259" key="1">
    <source>
        <dbReference type="Pfam" id="PF12680"/>
    </source>
</evidence>
<dbReference type="Proteomes" id="UP000006732">
    <property type="component" value="Chromosome"/>
</dbReference>
<dbReference type="eggNOG" id="COG3631">
    <property type="taxonomic scope" value="Bacteria"/>
</dbReference>
<dbReference type="AlphaFoldDB" id="A1AMJ6"/>
<dbReference type="SUPFAM" id="SSF54427">
    <property type="entry name" value="NTF2-like"/>
    <property type="match status" value="1"/>
</dbReference>
<dbReference type="InterPro" id="IPR032710">
    <property type="entry name" value="NTF2-like_dom_sf"/>
</dbReference>
<evidence type="ECO:0000313" key="2">
    <source>
        <dbReference type="EMBL" id="ABK98566.1"/>
    </source>
</evidence>
<gene>
    <name evidence="2" type="ordered locus">Ppro_0937</name>
</gene>
<organism evidence="2 3">
    <name type="scientific">Pelobacter propionicus (strain DSM 2379 / NBRC 103807 / OttBd1)</name>
    <dbReference type="NCBI Taxonomy" id="338966"/>
    <lineage>
        <taxon>Bacteria</taxon>
        <taxon>Pseudomonadati</taxon>
        <taxon>Thermodesulfobacteriota</taxon>
        <taxon>Desulfuromonadia</taxon>
        <taxon>Desulfuromonadales</taxon>
        <taxon>Desulfuromonadaceae</taxon>
        <taxon>Pelobacter</taxon>
    </lineage>
</organism>